<dbReference type="AlphaFoldDB" id="A0A6S6TQ81"/>
<evidence type="ECO:0008006" key="2">
    <source>
        <dbReference type="Google" id="ProtNLM"/>
    </source>
</evidence>
<evidence type="ECO:0000313" key="1">
    <source>
        <dbReference type="EMBL" id="CAA6817176.1"/>
    </source>
</evidence>
<accession>A0A6S6TQ81</accession>
<gene>
    <name evidence="1" type="ORF">HELGO_WM4539</name>
</gene>
<protein>
    <recommendedName>
        <fullName evidence="2">N-acetyltransferase domain-containing protein</fullName>
    </recommendedName>
</protein>
<organism evidence="1">
    <name type="scientific">uncultured Sulfurovum sp</name>
    <dbReference type="NCBI Taxonomy" id="269237"/>
    <lineage>
        <taxon>Bacteria</taxon>
        <taxon>Pseudomonadati</taxon>
        <taxon>Campylobacterota</taxon>
        <taxon>Epsilonproteobacteria</taxon>
        <taxon>Campylobacterales</taxon>
        <taxon>Sulfurovaceae</taxon>
        <taxon>Sulfurovum</taxon>
        <taxon>environmental samples</taxon>
    </lineage>
</organism>
<dbReference type="InterPro" id="IPR016181">
    <property type="entry name" value="Acyl_CoA_acyltransferase"/>
</dbReference>
<dbReference type="EMBL" id="CACVAS010000105">
    <property type="protein sequence ID" value="CAA6817176.1"/>
    <property type="molecule type" value="Genomic_DNA"/>
</dbReference>
<name>A0A6S6TQ81_9BACT</name>
<reference evidence="1" key="1">
    <citation type="submission" date="2020-01" db="EMBL/GenBank/DDBJ databases">
        <authorList>
            <person name="Meier V. D."/>
            <person name="Meier V D."/>
        </authorList>
    </citation>
    <scope>NUCLEOTIDE SEQUENCE</scope>
    <source>
        <strain evidence="1">HLG_WM_MAG_01</strain>
    </source>
</reference>
<dbReference type="Gene3D" id="3.40.630.30">
    <property type="match status" value="1"/>
</dbReference>
<dbReference type="SUPFAM" id="SSF55729">
    <property type="entry name" value="Acyl-CoA N-acyltransferases (Nat)"/>
    <property type="match status" value="1"/>
</dbReference>
<sequence>MIELFKYNHKSASYRLAIDLLDDLELSPNPEQAQREKPFIEDICKRVQKAGTVLYLLKHEEETLGFIALSASSIDDFPSLQVDYLFVNNPYRGVELDFLDNTKTSNYLVEFAIEIATELQENVGLRYLVLLPDNDRLQAIYKEMGFNKLNRENWMFLKL</sequence>
<proteinExistence type="predicted"/>